<organism evidence="1 2">
    <name type="scientific">Rangifer tarandus platyrhynchus</name>
    <name type="common">Svalbard reindeer</name>
    <dbReference type="NCBI Taxonomy" id="3082113"/>
    <lineage>
        <taxon>Eukaryota</taxon>
        <taxon>Metazoa</taxon>
        <taxon>Chordata</taxon>
        <taxon>Craniata</taxon>
        <taxon>Vertebrata</taxon>
        <taxon>Euteleostomi</taxon>
        <taxon>Mammalia</taxon>
        <taxon>Eutheria</taxon>
        <taxon>Laurasiatheria</taxon>
        <taxon>Artiodactyla</taxon>
        <taxon>Ruminantia</taxon>
        <taxon>Pecora</taxon>
        <taxon>Cervidae</taxon>
        <taxon>Odocoileinae</taxon>
        <taxon>Rangifer</taxon>
    </lineage>
</organism>
<evidence type="ECO:0000313" key="1">
    <source>
        <dbReference type="EMBL" id="CAI9154352.1"/>
    </source>
</evidence>
<dbReference type="Proteomes" id="UP001176941">
    <property type="component" value="Chromosome 11"/>
</dbReference>
<sequence>MCDPPRGCPHLCACPPPHTSTPCDCLLSVEMPPPLAVAELFESKTICRVHTCTSAYMHTHAAIHSVGSQQEGVGIVCPGFKTTFVIKTLLKVNPCSEGLIL</sequence>
<name>A0ABN8XY97_RANTA</name>
<accession>A0ABN8XY97</accession>
<protein>
    <submittedName>
        <fullName evidence="1">Uncharacterized protein</fullName>
    </submittedName>
</protein>
<keyword evidence="2" id="KW-1185">Reference proteome</keyword>
<evidence type="ECO:0000313" key="2">
    <source>
        <dbReference type="Proteomes" id="UP001176941"/>
    </source>
</evidence>
<gene>
    <name evidence="1" type="ORF">MRATA1EN1_LOCUS3314</name>
</gene>
<reference evidence="1" key="1">
    <citation type="submission" date="2023-04" db="EMBL/GenBank/DDBJ databases">
        <authorList>
            <consortium name="ELIXIR-Norway"/>
        </authorList>
    </citation>
    <scope>NUCLEOTIDE SEQUENCE [LARGE SCALE GENOMIC DNA]</scope>
</reference>
<proteinExistence type="predicted"/>
<dbReference type="EMBL" id="OX459947">
    <property type="protein sequence ID" value="CAI9154352.1"/>
    <property type="molecule type" value="Genomic_DNA"/>
</dbReference>